<reference evidence="1 2" key="1">
    <citation type="submission" date="2018-11" db="EMBL/GenBank/DDBJ databases">
        <title>Genomes From Bacteria Associated with the Canine Oral Cavity: a Test Case for Automated Genome-Based Taxonomic Assignment.</title>
        <authorList>
            <person name="Coil D.A."/>
            <person name="Jospin G."/>
            <person name="Darling A.E."/>
            <person name="Wallis C."/>
            <person name="Davis I.J."/>
            <person name="Harris S."/>
            <person name="Eisen J.A."/>
            <person name="Holcombe L.J."/>
            <person name="O'Flynn C."/>
        </authorList>
    </citation>
    <scope>NUCLEOTIDE SEQUENCE [LARGE SCALE GENOMIC DNA]</scope>
    <source>
        <strain evidence="1 2">OH2617_COT-023</strain>
    </source>
</reference>
<proteinExistence type="predicted"/>
<name>A0A3P1XQI4_TANFO</name>
<dbReference type="AlphaFoldDB" id="A0A3P1XQI4"/>
<gene>
    <name evidence="1" type="ORF">EII40_07000</name>
</gene>
<organism evidence="1 2">
    <name type="scientific">Tannerella forsythia</name>
    <name type="common">Bacteroides forsythus</name>
    <dbReference type="NCBI Taxonomy" id="28112"/>
    <lineage>
        <taxon>Bacteria</taxon>
        <taxon>Pseudomonadati</taxon>
        <taxon>Bacteroidota</taxon>
        <taxon>Bacteroidia</taxon>
        <taxon>Bacteroidales</taxon>
        <taxon>Tannerellaceae</taxon>
        <taxon>Tannerella</taxon>
    </lineage>
</organism>
<protein>
    <submittedName>
        <fullName evidence="1">Uncharacterized protein</fullName>
    </submittedName>
</protein>
<dbReference type="OrthoDB" id="2989883at2"/>
<accession>A0A3P1XQI4</accession>
<dbReference type="EMBL" id="RQYS01000026">
    <property type="protein sequence ID" value="RRD60761.1"/>
    <property type="molecule type" value="Genomic_DNA"/>
</dbReference>
<evidence type="ECO:0000313" key="1">
    <source>
        <dbReference type="EMBL" id="RRD60761.1"/>
    </source>
</evidence>
<comment type="caution">
    <text evidence="1">The sequence shown here is derived from an EMBL/GenBank/DDBJ whole genome shotgun (WGS) entry which is preliminary data.</text>
</comment>
<dbReference type="Proteomes" id="UP000278609">
    <property type="component" value="Unassembled WGS sequence"/>
</dbReference>
<sequence length="89" mass="10347">MCPHCENINLVEQFHTPKEYEITVEYIQMLINKQGFILLEGNCPLGEHNRNGYWVDDIIYHIIECPECYQAFTCVVNTYRGGGSFTKGR</sequence>
<evidence type="ECO:0000313" key="2">
    <source>
        <dbReference type="Proteomes" id="UP000278609"/>
    </source>
</evidence>